<dbReference type="EC" id="2.1.1.100" evidence="3 10"/>
<protein>
    <recommendedName>
        <fullName evidence="3 10">Protein-S-isoprenylcysteine O-methyltransferase</fullName>
        <ecNumber evidence="3 10">2.1.1.100</ecNumber>
    </recommendedName>
</protein>
<keyword evidence="4 10" id="KW-0489">Methyltransferase</keyword>
<dbReference type="EMBL" id="BAABUJ010000009">
    <property type="protein sequence ID" value="GAA5797862.1"/>
    <property type="molecule type" value="Genomic_DNA"/>
</dbReference>
<evidence type="ECO:0000256" key="1">
    <source>
        <dbReference type="ARBA" id="ARBA00004141"/>
    </source>
</evidence>
<comment type="similarity">
    <text evidence="2 10">Belongs to the class VI-like SAM-binding methyltransferase superfamily. Isoprenylcysteine carboxyl methyltransferase family.</text>
</comment>
<dbReference type="InterPro" id="IPR032675">
    <property type="entry name" value="LRR_dom_sf"/>
</dbReference>
<gene>
    <name evidence="11" type="ORF">HPULCUR_003258</name>
</gene>
<evidence type="ECO:0000256" key="2">
    <source>
        <dbReference type="ARBA" id="ARBA00009140"/>
    </source>
</evidence>
<keyword evidence="5" id="KW-0808">Transferase</keyword>
<keyword evidence="7 10" id="KW-0812">Transmembrane</keyword>
<evidence type="ECO:0000256" key="9">
    <source>
        <dbReference type="ARBA" id="ARBA00023136"/>
    </source>
</evidence>
<keyword evidence="6 10" id="KW-0949">S-adenosyl-L-methionine</keyword>
<comment type="caution">
    <text evidence="11">The sequence shown here is derived from an EMBL/GenBank/DDBJ whole genome shotgun (WGS) entry which is preliminary data.</text>
</comment>
<keyword evidence="8 10" id="KW-1133">Transmembrane helix</keyword>
<feature type="transmembrane region" description="Helical" evidence="10">
    <location>
        <begin position="78"/>
        <end position="95"/>
    </location>
</feature>
<keyword evidence="12" id="KW-1185">Reference proteome</keyword>
<evidence type="ECO:0000256" key="3">
    <source>
        <dbReference type="ARBA" id="ARBA00012151"/>
    </source>
</evidence>
<comment type="catalytic activity">
    <reaction evidence="10">
        <text>[protein]-C-terminal S-[(2E,6E)-farnesyl]-L-cysteine + S-adenosyl-L-methionine = [protein]-C-terminal S-[(2E,6E)-farnesyl]-L-cysteine methyl ester + S-adenosyl-L-homocysteine</text>
        <dbReference type="Rhea" id="RHEA:21672"/>
        <dbReference type="Rhea" id="RHEA-COMP:12125"/>
        <dbReference type="Rhea" id="RHEA-COMP:12126"/>
        <dbReference type="ChEBI" id="CHEBI:57856"/>
        <dbReference type="ChEBI" id="CHEBI:59789"/>
        <dbReference type="ChEBI" id="CHEBI:90510"/>
        <dbReference type="ChEBI" id="CHEBI:90511"/>
        <dbReference type="EC" id="2.1.1.100"/>
    </reaction>
</comment>
<feature type="transmembrane region" description="Helical" evidence="10">
    <location>
        <begin position="201"/>
        <end position="225"/>
    </location>
</feature>
<dbReference type="Gene3D" id="1.20.120.1630">
    <property type="match status" value="1"/>
</dbReference>
<evidence type="ECO:0000256" key="6">
    <source>
        <dbReference type="ARBA" id="ARBA00022691"/>
    </source>
</evidence>
<evidence type="ECO:0000256" key="8">
    <source>
        <dbReference type="ARBA" id="ARBA00022989"/>
    </source>
</evidence>
<dbReference type="InterPro" id="IPR007269">
    <property type="entry name" value="ICMT_MeTrfase"/>
</dbReference>
<feature type="transmembrane region" description="Helical" evidence="10">
    <location>
        <begin position="146"/>
        <end position="166"/>
    </location>
</feature>
<feature type="transmembrane region" description="Helical" evidence="10">
    <location>
        <begin position="50"/>
        <end position="71"/>
    </location>
</feature>
<evidence type="ECO:0000256" key="7">
    <source>
        <dbReference type="ARBA" id="ARBA00022692"/>
    </source>
</evidence>
<organism evidence="11 12">
    <name type="scientific">Helicostylum pulchrum</name>
    <dbReference type="NCBI Taxonomy" id="562976"/>
    <lineage>
        <taxon>Eukaryota</taxon>
        <taxon>Fungi</taxon>
        <taxon>Fungi incertae sedis</taxon>
        <taxon>Mucoromycota</taxon>
        <taxon>Mucoromycotina</taxon>
        <taxon>Mucoromycetes</taxon>
        <taxon>Mucorales</taxon>
        <taxon>Mucorineae</taxon>
        <taxon>Mucoraceae</taxon>
        <taxon>Helicostylum</taxon>
    </lineage>
</organism>
<keyword evidence="10" id="KW-0256">Endoplasmic reticulum</keyword>
<evidence type="ECO:0000256" key="5">
    <source>
        <dbReference type="ARBA" id="ARBA00022679"/>
    </source>
</evidence>
<name>A0ABP9XSW6_9FUNG</name>
<evidence type="ECO:0000256" key="4">
    <source>
        <dbReference type="ARBA" id="ARBA00022603"/>
    </source>
</evidence>
<dbReference type="Gene3D" id="3.80.10.10">
    <property type="entry name" value="Ribonuclease Inhibitor"/>
    <property type="match status" value="1"/>
</dbReference>
<accession>A0ABP9XSW6</accession>
<evidence type="ECO:0000256" key="10">
    <source>
        <dbReference type="RuleBase" id="RU362022"/>
    </source>
</evidence>
<keyword evidence="9 10" id="KW-0472">Membrane</keyword>
<reference evidence="11 12" key="1">
    <citation type="submission" date="2024-04" db="EMBL/GenBank/DDBJ databases">
        <title>genome sequences of Mucor flavus KT1a and Helicostylum pulchrum KT1b strains isolation_sourced from the surface of a dry-aged beef.</title>
        <authorList>
            <person name="Toyotome T."/>
            <person name="Hosono M."/>
            <person name="Torimaru M."/>
            <person name="Fukuda K."/>
            <person name="Mikami N."/>
        </authorList>
    </citation>
    <scope>NUCLEOTIDE SEQUENCE [LARGE SCALE GENOMIC DNA]</scope>
    <source>
        <strain evidence="11 12">KT1b</strain>
    </source>
</reference>
<proteinExistence type="inferred from homology"/>
<dbReference type="SUPFAM" id="SSF52047">
    <property type="entry name" value="RNI-like"/>
    <property type="match status" value="1"/>
</dbReference>
<dbReference type="Pfam" id="PF04140">
    <property type="entry name" value="ICMT"/>
    <property type="match status" value="1"/>
</dbReference>
<evidence type="ECO:0000313" key="12">
    <source>
        <dbReference type="Proteomes" id="UP001476247"/>
    </source>
</evidence>
<dbReference type="Proteomes" id="UP001476247">
    <property type="component" value="Unassembled WGS sequence"/>
</dbReference>
<dbReference type="PROSITE" id="PS51564">
    <property type="entry name" value="SAM_ICMT"/>
    <property type="match status" value="1"/>
</dbReference>
<sequence>MTSSGLNIRRMLQDEDESDPNIQLLQKPKIKKQNKDQIRIFDGRNTPQNISVYGFLLGMLCSGGIMFAILGNSDMPHFGIFLAGLTLFHFLEYIATALFNSDKLSLDSYLINHSLHYHAAHSAALVEFLIEYYFFPNWKKFGWINYIGLLLLVMGQACRTVAMFSARHNFSHHIVDYKESDHVLVKHGIYSIMRHPSYFGFYWWALGVQVLLMNPICFFLFLYWLQRFFSERIEYEEHTLHRFFGQEWLDYKAKTGEIIEYIIHLSCMIDKENNNQFHGWRYPEHNYVDLKSMALCCKHLYIVVAPFLWRHKEFILPREDDEKSENAMIQMATDILSKKALFQQEHYLGEYVRSLSRDLTNGPHYDLNNSKLMAQLVNNLRALKIDFHPKARTEQYGLRYFIEYCPNLNELYLNNCRDTFDDFKFIYEFNPPLTSLTLIECTIKQVTLEKIATQLVSLKNLLIQQVLIEPFTASKSNTHLIDTNQFIHPFHYQNINSTAIPTLLYQSLVKRNLSNLALTDSISSSLLQLIVQYSPNLEKLAVVLHELDPFHVNQSIQSISQLSNLTTLSLAFRRYYPLSKEYERLPCHVPTYTWSLFAEKLPLLKLLYISTTRLLVNKDFISTLLNTSKTLSNIIIHNIALVTTTVQPIIEHQDEDEIRNTYLKESQSISYNILDWNTRDNLYTFGQAKQMGYHCFDESDQVCFIKGFM</sequence>
<comment type="subcellular location">
    <subcellularLocation>
        <location evidence="10">Endoplasmic reticulum membrane</location>
        <topology evidence="10">Multi-pass membrane protein</topology>
    </subcellularLocation>
    <subcellularLocation>
        <location evidence="1">Membrane</location>
        <topology evidence="1">Multi-pass membrane protein</topology>
    </subcellularLocation>
</comment>
<dbReference type="PANTHER" id="PTHR12714:SF9">
    <property type="entry name" value="PROTEIN-S-ISOPRENYLCYSTEINE O-METHYLTRANSFERASE"/>
    <property type="match status" value="1"/>
</dbReference>
<dbReference type="InterPro" id="IPR025770">
    <property type="entry name" value="PPMT_MeTrfase"/>
</dbReference>
<dbReference type="PANTHER" id="PTHR12714">
    <property type="entry name" value="PROTEIN-S ISOPRENYLCYSTEINE O-METHYLTRANSFERASE"/>
    <property type="match status" value="1"/>
</dbReference>
<evidence type="ECO:0000313" key="11">
    <source>
        <dbReference type="EMBL" id="GAA5797862.1"/>
    </source>
</evidence>